<evidence type="ECO:0000256" key="2">
    <source>
        <dbReference type="ARBA" id="ARBA00022527"/>
    </source>
</evidence>
<dbReference type="PROSITE" id="PS00108">
    <property type="entry name" value="PROTEIN_KINASE_ST"/>
    <property type="match status" value="1"/>
</dbReference>
<keyword evidence="13" id="KW-1185">Reference proteome</keyword>
<dbReference type="Proteomes" id="UP001488805">
    <property type="component" value="Unassembled WGS sequence"/>
</dbReference>
<comment type="caution">
    <text evidence="12">The sequence shown here is derived from an EMBL/GenBank/DDBJ whole genome shotgun (WGS) entry which is preliminary data.</text>
</comment>
<evidence type="ECO:0000256" key="1">
    <source>
        <dbReference type="ARBA" id="ARBA00009793"/>
    </source>
</evidence>
<proteinExistence type="inferred from homology"/>
<dbReference type="InterPro" id="IPR000961">
    <property type="entry name" value="AGC-kinase_C"/>
</dbReference>
<dbReference type="PROSITE" id="PS50011">
    <property type="entry name" value="PROTEIN_KINASE_DOM"/>
    <property type="match status" value="1"/>
</dbReference>
<feature type="domain" description="AGC-kinase C-terminal" evidence="11">
    <location>
        <begin position="106"/>
        <end position="178"/>
    </location>
</feature>
<feature type="active site" description="Proton acceptor" evidence="7">
    <location>
        <position position="28"/>
    </location>
</feature>
<dbReference type="SMART" id="SM00133">
    <property type="entry name" value="S_TK_X"/>
    <property type="match status" value="1"/>
</dbReference>
<dbReference type="Gene3D" id="3.30.200.20">
    <property type="entry name" value="Phosphorylase Kinase, domain 1"/>
    <property type="match status" value="1"/>
</dbReference>
<keyword evidence="6 8" id="KW-0067">ATP-binding</keyword>
<dbReference type="InterPro" id="IPR000719">
    <property type="entry name" value="Prot_kinase_dom"/>
</dbReference>
<dbReference type="GO" id="GO:0050254">
    <property type="term" value="F:rhodopsin kinase activity"/>
    <property type="evidence" value="ECO:0007669"/>
    <property type="project" value="TreeGrafter"/>
</dbReference>
<feature type="region of interest" description="Disordered" evidence="9">
    <location>
        <begin position="152"/>
        <end position="178"/>
    </location>
</feature>
<name>A0AAW1G7I6_ZOAVI</name>
<feature type="compositionally biased region" description="Polar residues" evidence="9">
    <location>
        <begin position="166"/>
        <end position="178"/>
    </location>
</feature>
<keyword evidence="3 8" id="KW-0808">Transferase</keyword>
<dbReference type="PANTHER" id="PTHR24355">
    <property type="entry name" value="G PROTEIN-COUPLED RECEPTOR KINASE/RIBOSOMAL PROTEIN S6 KINASE"/>
    <property type="match status" value="1"/>
</dbReference>
<dbReference type="InterPro" id="IPR000239">
    <property type="entry name" value="GPCR_kinase"/>
</dbReference>
<dbReference type="Pfam" id="PF00069">
    <property type="entry name" value="Pkinase"/>
    <property type="match status" value="1"/>
</dbReference>
<evidence type="ECO:0000313" key="12">
    <source>
        <dbReference type="EMBL" id="KAK9542909.1"/>
    </source>
</evidence>
<keyword evidence="5 8" id="KW-0418">Kinase</keyword>
<evidence type="ECO:0000259" key="11">
    <source>
        <dbReference type="PROSITE" id="PS51285"/>
    </source>
</evidence>
<dbReference type="GO" id="GO:0009966">
    <property type="term" value="P:regulation of signal transduction"/>
    <property type="evidence" value="ECO:0007669"/>
    <property type="project" value="TreeGrafter"/>
</dbReference>
<organism evidence="12 13">
    <name type="scientific">Zoarces viviparus</name>
    <name type="common">Viviparous eelpout</name>
    <name type="synonym">Blennius viviparus</name>
    <dbReference type="NCBI Taxonomy" id="48416"/>
    <lineage>
        <taxon>Eukaryota</taxon>
        <taxon>Metazoa</taxon>
        <taxon>Chordata</taxon>
        <taxon>Craniata</taxon>
        <taxon>Vertebrata</taxon>
        <taxon>Euteleostomi</taxon>
        <taxon>Actinopterygii</taxon>
        <taxon>Neopterygii</taxon>
        <taxon>Teleostei</taxon>
        <taxon>Neoteleostei</taxon>
        <taxon>Acanthomorphata</taxon>
        <taxon>Eupercaria</taxon>
        <taxon>Perciformes</taxon>
        <taxon>Cottioidei</taxon>
        <taxon>Zoarcales</taxon>
        <taxon>Zoarcidae</taxon>
        <taxon>Zoarcinae</taxon>
        <taxon>Zoarces</taxon>
    </lineage>
</organism>
<evidence type="ECO:0000256" key="6">
    <source>
        <dbReference type="ARBA" id="ARBA00022840"/>
    </source>
</evidence>
<gene>
    <name evidence="12" type="ORF">VZT92_000732</name>
</gene>
<dbReference type="GO" id="GO:0007165">
    <property type="term" value="P:signal transduction"/>
    <property type="evidence" value="ECO:0007669"/>
    <property type="project" value="InterPro"/>
</dbReference>
<dbReference type="InterPro" id="IPR008271">
    <property type="entry name" value="Ser/Thr_kinase_AS"/>
</dbReference>
<feature type="domain" description="Protein kinase" evidence="10">
    <location>
        <begin position="1"/>
        <end position="178"/>
    </location>
</feature>
<accession>A0AAW1G7I6</accession>
<keyword evidence="4 8" id="KW-0547">Nucleotide-binding</keyword>
<reference evidence="12 13" key="1">
    <citation type="journal article" date="2024" name="Genome Biol. Evol.">
        <title>Chromosome-level genome assembly of the viviparous eelpout Zoarces viviparus.</title>
        <authorList>
            <person name="Fuhrmann N."/>
            <person name="Brasseur M.V."/>
            <person name="Bakowski C.E."/>
            <person name="Podsiadlowski L."/>
            <person name="Prost S."/>
            <person name="Krehenwinkel H."/>
            <person name="Mayer C."/>
        </authorList>
    </citation>
    <scope>NUCLEOTIDE SEQUENCE [LARGE SCALE GENOMIC DNA]</scope>
    <source>
        <strain evidence="12">NO-MEL_2022_Ind0_liver</strain>
    </source>
</reference>
<dbReference type="SUPFAM" id="SSF56112">
    <property type="entry name" value="Protein kinase-like (PK-like)"/>
    <property type="match status" value="1"/>
</dbReference>
<evidence type="ECO:0000256" key="5">
    <source>
        <dbReference type="ARBA" id="ARBA00022777"/>
    </source>
</evidence>
<evidence type="ECO:0000256" key="8">
    <source>
        <dbReference type="RuleBase" id="RU000308"/>
    </source>
</evidence>
<evidence type="ECO:0000256" key="9">
    <source>
        <dbReference type="SAM" id="MobiDB-lite"/>
    </source>
</evidence>
<protein>
    <recommendedName>
        <fullName evidence="8">G protein-coupled receptor kinase</fullName>
        <ecNumber evidence="8">2.7.11.-</ecNumber>
    </recommendedName>
</protein>
<dbReference type="PROSITE" id="PS51285">
    <property type="entry name" value="AGC_KINASE_CTER"/>
    <property type="match status" value="1"/>
</dbReference>
<evidence type="ECO:0000256" key="4">
    <source>
        <dbReference type="ARBA" id="ARBA00022741"/>
    </source>
</evidence>
<dbReference type="EC" id="2.7.11.-" evidence="8"/>
<dbReference type="GO" id="GO:0005524">
    <property type="term" value="F:ATP binding"/>
    <property type="evidence" value="ECO:0007669"/>
    <property type="project" value="UniProtKB-KW"/>
</dbReference>
<dbReference type="EMBL" id="JBCEZU010000001">
    <property type="protein sequence ID" value="KAK9542909.1"/>
    <property type="molecule type" value="Genomic_DNA"/>
</dbReference>
<comment type="similarity">
    <text evidence="1 8">Belongs to the protein kinase superfamily. AGC Ser/Thr protein kinase family. GPRK subfamily.</text>
</comment>
<dbReference type="PRINTS" id="PR00717">
    <property type="entry name" value="GPCRKINASE"/>
</dbReference>
<sequence>MLPRAYYYAAQIIQGLEHLHQKRIIYKDLKPENVLLDNRCVCLFSRVTCVSLTLVWLVELADQFKIKGYAGTPGTVENKVVKKRILNDPVTYPRLQERIRVQAFFSEINWRKLNAGILTPPFVPDPKTVYAKDIDDVGAFSTVKGVQLEDEDNDALPNDLRGESILEQSPKSSTCTLS</sequence>
<dbReference type="PANTHER" id="PTHR24355:SF11">
    <property type="entry name" value="RHODOPSIN KINASE GRK1"/>
    <property type="match status" value="1"/>
</dbReference>
<dbReference type="AlphaFoldDB" id="A0AAW1G7I6"/>
<evidence type="ECO:0000259" key="10">
    <source>
        <dbReference type="PROSITE" id="PS50011"/>
    </source>
</evidence>
<evidence type="ECO:0000313" key="13">
    <source>
        <dbReference type="Proteomes" id="UP001488805"/>
    </source>
</evidence>
<dbReference type="Gene3D" id="1.10.510.10">
    <property type="entry name" value="Transferase(Phosphotransferase) domain 1"/>
    <property type="match status" value="2"/>
</dbReference>
<dbReference type="InterPro" id="IPR011009">
    <property type="entry name" value="Kinase-like_dom_sf"/>
</dbReference>
<dbReference type="GO" id="GO:0005737">
    <property type="term" value="C:cytoplasm"/>
    <property type="evidence" value="ECO:0007669"/>
    <property type="project" value="TreeGrafter"/>
</dbReference>
<keyword evidence="2 8" id="KW-0723">Serine/threonine-protein kinase</keyword>
<evidence type="ECO:0000256" key="3">
    <source>
        <dbReference type="ARBA" id="ARBA00022679"/>
    </source>
</evidence>
<evidence type="ECO:0000256" key="7">
    <source>
        <dbReference type="PIRSR" id="PIRSR600239-51"/>
    </source>
</evidence>